<gene>
    <name evidence="1" type="ordered locus">RB2501_05540</name>
</gene>
<protein>
    <submittedName>
        <fullName evidence="1">Uncharacterized protein</fullName>
    </submittedName>
</protein>
<dbReference type="Proteomes" id="UP000009049">
    <property type="component" value="Chromosome"/>
</dbReference>
<dbReference type="EMBL" id="CP001712">
    <property type="protein sequence ID" value="EAR16336.1"/>
    <property type="molecule type" value="Genomic_DNA"/>
</dbReference>
<reference evidence="1 2" key="1">
    <citation type="journal article" date="2009" name="J. Bacteriol.">
        <title>Complete genome sequence of Robiginitalea biformata HTCC2501.</title>
        <authorList>
            <person name="Oh H.M."/>
            <person name="Giovannoni S.J."/>
            <person name="Lee K."/>
            <person name="Ferriera S."/>
            <person name="Johnson J."/>
            <person name="Cho J.C."/>
        </authorList>
    </citation>
    <scope>NUCLEOTIDE SEQUENCE [LARGE SCALE GENOMIC DNA]</scope>
    <source>
        <strain evidence="2">ATCC BAA-864 / HTCC2501 / KCTC 12146</strain>
    </source>
</reference>
<dbReference type="OrthoDB" id="1441845at2"/>
<name>A4CHC8_ROBBH</name>
<dbReference type="PROSITE" id="PS51257">
    <property type="entry name" value="PROKAR_LIPOPROTEIN"/>
    <property type="match status" value="1"/>
</dbReference>
<accession>A4CHC8</accession>
<dbReference type="KEGG" id="rbi:RB2501_05540"/>
<proteinExistence type="predicted"/>
<evidence type="ECO:0000313" key="1">
    <source>
        <dbReference type="EMBL" id="EAR16336.1"/>
    </source>
</evidence>
<keyword evidence="2" id="KW-1185">Reference proteome</keyword>
<dbReference type="RefSeq" id="WP_015753093.1">
    <property type="nucleotide sequence ID" value="NC_013222.1"/>
</dbReference>
<dbReference type="AlphaFoldDB" id="A4CHC8"/>
<dbReference type="STRING" id="313596.RB2501_05540"/>
<sequence>MARTKRSVFWNLLLVACLVVCALAFTAHYRNWTRLEPHRMQLLSGIYYLDLPYAEINSVGWVPKLPQLERQSGFSAGALEKGVFRDSLQPARPVYILVDDLRQDKIAVRYRDSLTLYLNFADSAETHSVYNLLQAKHEEYRTREP</sequence>
<dbReference type="eggNOG" id="ENOG5032V39">
    <property type="taxonomic scope" value="Bacteria"/>
</dbReference>
<organism evidence="1 2">
    <name type="scientific">Robiginitalea biformata (strain ATCC BAA-864 / DSM 15991 / KCTC 12146 / HTCC2501)</name>
    <dbReference type="NCBI Taxonomy" id="313596"/>
    <lineage>
        <taxon>Bacteria</taxon>
        <taxon>Pseudomonadati</taxon>
        <taxon>Bacteroidota</taxon>
        <taxon>Flavobacteriia</taxon>
        <taxon>Flavobacteriales</taxon>
        <taxon>Flavobacteriaceae</taxon>
        <taxon>Robiginitalea</taxon>
    </lineage>
</organism>
<evidence type="ECO:0000313" key="2">
    <source>
        <dbReference type="Proteomes" id="UP000009049"/>
    </source>
</evidence>
<dbReference type="HOGENOM" id="CLU_1813511_0_0_10"/>